<comment type="caution">
    <text evidence="1">The sequence shown here is derived from an EMBL/GenBank/DDBJ whole genome shotgun (WGS) entry which is preliminary data.</text>
</comment>
<evidence type="ECO:0000313" key="2">
    <source>
        <dbReference type="Proteomes" id="UP001165960"/>
    </source>
</evidence>
<sequence>MKWSLLIFLLPYVLGGCGLGGGKCDEWSPCCSEHGFCGKDYAACGLGCQANGTYDNGKGTRFCLLPPACQNRHDRFDDGSRILAKEMYMGDYRQVDWVATGKYAVQADGIEMIMPRGSGGARITSTRYVQFGKITARMKIAQGAGVVTNFITMADDFDEIDWEWVGSDLNSAQSNFYSKGIRDFTNGMAHEIEGDHSGFHDYTLVWTPDLIQWTIDGNLVRTVERKDSRFPVSPARIEIGLWDGGSGSKGTSDWAGGKIDWDSPDVASKGYFGMLLQSVKIECTGNPTSSDSDFALTFQNKPNFTNSNNQDTHHSTMVIKGRQETSFSLALLPLPAILTLAFSLANTYP</sequence>
<keyword evidence="1" id="KW-0378">Hydrolase</keyword>
<keyword evidence="2" id="KW-1185">Reference proteome</keyword>
<keyword evidence="1" id="KW-0326">Glycosidase</keyword>
<name>A0ACC2T3Y7_9FUNG</name>
<gene>
    <name evidence="1" type="primary">UTR2_15</name>
    <name evidence="1" type="ORF">DSO57_1019197</name>
</gene>
<evidence type="ECO:0000313" key="1">
    <source>
        <dbReference type="EMBL" id="KAJ9069364.1"/>
    </source>
</evidence>
<protein>
    <submittedName>
        <fullName evidence="1">Glycosidase CRH2</fullName>
    </submittedName>
</protein>
<reference evidence="1" key="1">
    <citation type="submission" date="2022-04" db="EMBL/GenBank/DDBJ databases">
        <title>Genome of the entomopathogenic fungus Entomophthora muscae.</title>
        <authorList>
            <person name="Elya C."/>
            <person name="Lovett B.R."/>
            <person name="Lee E."/>
            <person name="Macias A.M."/>
            <person name="Hajek A.E."/>
            <person name="De Bivort B.L."/>
            <person name="Kasson M.T."/>
            <person name="De Fine Licht H.H."/>
            <person name="Stajich J.E."/>
        </authorList>
    </citation>
    <scope>NUCLEOTIDE SEQUENCE</scope>
    <source>
        <strain evidence="1">Berkeley</strain>
    </source>
</reference>
<accession>A0ACC2T3Y7</accession>
<proteinExistence type="predicted"/>
<organism evidence="1 2">
    <name type="scientific">Entomophthora muscae</name>
    <dbReference type="NCBI Taxonomy" id="34485"/>
    <lineage>
        <taxon>Eukaryota</taxon>
        <taxon>Fungi</taxon>
        <taxon>Fungi incertae sedis</taxon>
        <taxon>Zoopagomycota</taxon>
        <taxon>Entomophthoromycotina</taxon>
        <taxon>Entomophthoromycetes</taxon>
        <taxon>Entomophthorales</taxon>
        <taxon>Entomophthoraceae</taxon>
        <taxon>Entomophthora</taxon>
    </lineage>
</organism>
<dbReference type="Proteomes" id="UP001165960">
    <property type="component" value="Unassembled WGS sequence"/>
</dbReference>
<dbReference type="EMBL" id="QTSX02003636">
    <property type="protein sequence ID" value="KAJ9069364.1"/>
    <property type="molecule type" value="Genomic_DNA"/>
</dbReference>